<evidence type="ECO:0000256" key="4">
    <source>
        <dbReference type="ARBA" id="ARBA00035244"/>
    </source>
</evidence>
<dbReference type="HAMAP" id="MF_01328_B">
    <property type="entry name" value="Ribosomal_uL4_B"/>
    <property type="match status" value="1"/>
</dbReference>
<dbReference type="InterPro" id="IPR023574">
    <property type="entry name" value="Ribosomal_uL4_dom_sf"/>
</dbReference>
<dbReference type="EMBL" id="MFAE01000002">
    <property type="protein sequence ID" value="OGD67648.1"/>
    <property type="molecule type" value="Genomic_DNA"/>
</dbReference>
<evidence type="ECO:0000256" key="5">
    <source>
        <dbReference type="HAMAP-Rule" id="MF_01328"/>
    </source>
</evidence>
<dbReference type="InterPro" id="IPR013005">
    <property type="entry name" value="Ribosomal_uL4-like"/>
</dbReference>
<dbReference type="STRING" id="1797582.A2442_03690"/>
<dbReference type="SUPFAM" id="SSF52166">
    <property type="entry name" value="Ribosomal protein L4"/>
    <property type="match status" value="1"/>
</dbReference>
<accession>A0A1F5EJS7</accession>
<evidence type="ECO:0000313" key="8">
    <source>
        <dbReference type="Proteomes" id="UP000179003"/>
    </source>
</evidence>
<dbReference type="GO" id="GO:0003735">
    <property type="term" value="F:structural constituent of ribosome"/>
    <property type="evidence" value="ECO:0007669"/>
    <property type="project" value="InterPro"/>
</dbReference>
<reference evidence="7 8" key="1">
    <citation type="journal article" date="2016" name="Nat. Commun.">
        <title>Thousands of microbial genomes shed light on interconnected biogeochemical processes in an aquifer system.</title>
        <authorList>
            <person name="Anantharaman K."/>
            <person name="Brown C.T."/>
            <person name="Hug L.A."/>
            <person name="Sharon I."/>
            <person name="Castelle C.J."/>
            <person name="Probst A.J."/>
            <person name="Thomas B.C."/>
            <person name="Singh A."/>
            <person name="Wilkins M.J."/>
            <person name="Karaoz U."/>
            <person name="Brodie E.L."/>
            <person name="Williams K.H."/>
            <person name="Hubbard S.S."/>
            <person name="Banfield J.F."/>
        </authorList>
    </citation>
    <scope>NUCLEOTIDE SEQUENCE [LARGE SCALE GENOMIC DNA]</scope>
</reference>
<dbReference type="PANTHER" id="PTHR10746">
    <property type="entry name" value="50S RIBOSOMAL PROTEIN L4"/>
    <property type="match status" value="1"/>
</dbReference>
<feature type="compositionally biased region" description="Basic residues" evidence="6">
    <location>
        <begin position="64"/>
        <end position="76"/>
    </location>
</feature>
<keyword evidence="3 5" id="KW-0687">Ribonucleoprotein</keyword>
<dbReference type="NCBIfam" id="TIGR03953">
    <property type="entry name" value="rplD_bact"/>
    <property type="match status" value="1"/>
</dbReference>
<proteinExistence type="inferred from homology"/>
<dbReference type="AlphaFoldDB" id="A0A1F5EJS7"/>
<evidence type="ECO:0000256" key="3">
    <source>
        <dbReference type="ARBA" id="ARBA00023274"/>
    </source>
</evidence>
<keyword evidence="2 5" id="KW-0689">Ribosomal protein</keyword>
<gene>
    <name evidence="5" type="primary">rplD</name>
    <name evidence="7" type="ORF">A2442_03690</name>
</gene>
<evidence type="ECO:0000256" key="1">
    <source>
        <dbReference type="ARBA" id="ARBA00010528"/>
    </source>
</evidence>
<name>A0A1F5EJS7_9BACT</name>
<dbReference type="GO" id="GO:1990904">
    <property type="term" value="C:ribonucleoprotein complex"/>
    <property type="evidence" value="ECO:0007669"/>
    <property type="project" value="UniProtKB-KW"/>
</dbReference>
<protein>
    <recommendedName>
        <fullName evidence="4 5">Large ribosomal subunit protein uL4</fullName>
    </recommendedName>
</protein>
<dbReference type="Pfam" id="PF00573">
    <property type="entry name" value="Ribosomal_L4"/>
    <property type="match status" value="1"/>
</dbReference>
<keyword evidence="5" id="KW-0699">rRNA-binding</keyword>
<comment type="similarity">
    <text evidence="1 5">Belongs to the universal ribosomal protein uL4 family.</text>
</comment>
<organism evidence="7 8">
    <name type="scientific">Candidatus Campbellbacteria bacterium RIFOXYC2_FULL_35_25</name>
    <dbReference type="NCBI Taxonomy" id="1797582"/>
    <lineage>
        <taxon>Bacteria</taxon>
        <taxon>Candidatus Campbelliibacteriota</taxon>
    </lineage>
</organism>
<evidence type="ECO:0000313" key="7">
    <source>
        <dbReference type="EMBL" id="OGD67648.1"/>
    </source>
</evidence>
<dbReference type="GO" id="GO:0006412">
    <property type="term" value="P:translation"/>
    <property type="evidence" value="ECO:0007669"/>
    <property type="project" value="UniProtKB-UniRule"/>
</dbReference>
<evidence type="ECO:0000256" key="2">
    <source>
        <dbReference type="ARBA" id="ARBA00022980"/>
    </source>
</evidence>
<sequence length="258" mass="28986">MKTDIYNQNGKKTGEISLPESVFGVAFNNDLVHQVVVSMMSNKRAPISHTKDRGEVSGGGIKPWRQKGTGRARHGSSRSPIWRGGGVTFGPTNEKNYSRKINKKTNTKALYTVLSQKYRDGEILFVDNFELKEPKSKDARNIVSDLSNVKGFEGMLSKRKNSLHIALGDKDKNVEKSFNNFGNIQIGEVRNLNILNILNYKYLVISNPDKSIEFLTGKKGVEKNKETKTVKKVEKKEVVKEVEAKVKETKAKKTTVKK</sequence>
<evidence type="ECO:0000256" key="6">
    <source>
        <dbReference type="SAM" id="MobiDB-lite"/>
    </source>
</evidence>
<comment type="function">
    <text evidence="5">One of the primary rRNA binding proteins, this protein initially binds near the 5'-end of the 23S rRNA. It is important during the early stages of 50S assembly. It makes multiple contacts with different domains of the 23S rRNA in the assembled 50S subunit and ribosome.</text>
</comment>
<dbReference type="GO" id="GO:0019843">
    <property type="term" value="F:rRNA binding"/>
    <property type="evidence" value="ECO:0007669"/>
    <property type="project" value="UniProtKB-UniRule"/>
</dbReference>
<comment type="caution">
    <text evidence="7">The sequence shown here is derived from an EMBL/GenBank/DDBJ whole genome shotgun (WGS) entry which is preliminary data.</text>
</comment>
<dbReference type="Proteomes" id="UP000179003">
    <property type="component" value="Unassembled WGS sequence"/>
</dbReference>
<dbReference type="GO" id="GO:0005840">
    <property type="term" value="C:ribosome"/>
    <property type="evidence" value="ECO:0007669"/>
    <property type="project" value="UniProtKB-KW"/>
</dbReference>
<dbReference type="InterPro" id="IPR002136">
    <property type="entry name" value="Ribosomal_uL4"/>
</dbReference>
<comment type="subunit">
    <text evidence="5">Part of the 50S ribosomal subunit.</text>
</comment>
<dbReference type="PANTHER" id="PTHR10746:SF6">
    <property type="entry name" value="LARGE RIBOSOMAL SUBUNIT PROTEIN UL4M"/>
    <property type="match status" value="1"/>
</dbReference>
<dbReference type="Gene3D" id="3.40.1370.10">
    <property type="match status" value="1"/>
</dbReference>
<comment type="function">
    <text evidence="5">Forms part of the polypeptide exit tunnel.</text>
</comment>
<keyword evidence="5" id="KW-0694">RNA-binding</keyword>
<feature type="region of interest" description="Disordered" evidence="6">
    <location>
        <begin position="48"/>
        <end position="96"/>
    </location>
</feature>